<dbReference type="OrthoDB" id="2874149at2759"/>
<keyword evidence="3" id="KW-0589">Pheromone response</keyword>
<keyword evidence="9" id="KW-0807">Transducer</keyword>
<evidence type="ECO:0000313" key="13">
    <source>
        <dbReference type="Proteomes" id="UP000219338"/>
    </source>
</evidence>
<dbReference type="GO" id="GO:0004932">
    <property type="term" value="F:mating-type factor pheromone receptor activity"/>
    <property type="evidence" value="ECO:0007669"/>
    <property type="project" value="InterPro"/>
</dbReference>
<feature type="transmembrane region" description="Helical" evidence="11">
    <location>
        <begin position="29"/>
        <end position="52"/>
    </location>
</feature>
<evidence type="ECO:0000256" key="7">
    <source>
        <dbReference type="ARBA" id="ARBA00023136"/>
    </source>
</evidence>
<reference evidence="13" key="1">
    <citation type="journal article" date="2017" name="Nat. Ecol. Evol.">
        <title>Genome expansion and lineage-specific genetic innovations in the forest pathogenic fungi Armillaria.</title>
        <authorList>
            <person name="Sipos G."/>
            <person name="Prasanna A.N."/>
            <person name="Walter M.C."/>
            <person name="O'Connor E."/>
            <person name="Balint B."/>
            <person name="Krizsan K."/>
            <person name="Kiss B."/>
            <person name="Hess J."/>
            <person name="Varga T."/>
            <person name="Slot J."/>
            <person name="Riley R."/>
            <person name="Boka B."/>
            <person name="Rigling D."/>
            <person name="Barry K."/>
            <person name="Lee J."/>
            <person name="Mihaltcheva S."/>
            <person name="LaButti K."/>
            <person name="Lipzen A."/>
            <person name="Waldron R."/>
            <person name="Moloney N.M."/>
            <person name="Sperisen C."/>
            <person name="Kredics L."/>
            <person name="Vagvoelgyi C."/>
            <person name="Patrignani A."/>
            <person name="Fitzpatrick D."/>
            <person name="Nagy I."/>
            <person name="Doyle S."/>
            <person name="Anderson J.B."/>
            <person name="Grigoriev I.V."/>
            <person name="Gueldener U."/>
            <person name="Muensterkoetter M."/>
            <person name="Nagy L.G."/>
        </authorList>
    </citation>
    <scope>NUCLEOTIDE SEQUENCE [LARGE SCALE GENOMIC DNA]</scope>
    <source>
        <strain evidence="13">C18/9</strain>
    </source>
</reference>
<evidence type="ECO:0000256" key="8">
    <source>
        <dbReference type="ARBA" id="ARBA00023170"/>
    </source>
</evidence>
<evidence type="ECO:0000256" key="1">
    <source>
        <dbReference type="ARBA" id="ARBA00004141"/>
    </source>
</evidence>
<feature type="compositionally biased region" description="Pro residues" evidence="10">
    <location>
        <begin position="354"/>
        <end position="365"/>
    </location>
</feature>
<organism evidence="12 13">
    <name type="scientific">Armillaria ostoyae</name>
    <name type="common">Armillaria root rot fungus</name>
    <dbReference type="NCBI Taxonomy" id="47428"/>
    <lineage>
        <taxon>Eukaryota</taxon>
        <taxon>Fungi</taxon>
        <taxon>Dikarya</taxon>
        <taxon>Basidiomycota</taxon>
        <taxon>Agaricomycotina</taxon>
        <taxon>Agaricomycetes</taxon>
        <taxon>Agaricomycetidae</taxon>
        <taxon>Agaricales</taxon>
        <taxon>Marasmiineae</taxon>
        <taxon>Physalacriaceae</taxon>
        <taxon>Armillaria</taxon>
    </lineage>
</organism>
<dbReference type="GO" id="GO:0000750">
    <property type="term" value="P:pheromone-dependent signal transduction involved in conjugation with cellular fusion"/>
    <property type="evidence" value="ECO:0007669"/>
    <property type="project" value="TreeGrafter"/>
</dbReference>
<evidence type="ECO:0000256" key="2">
    <source>
        <dbReference type="ARBA" id="ARBA00011085"/>
    </source>
</evidence>
<feature type="transmembrane region" description="Helical" evidence="11">
    <location>
        <begin position="110"/>
        <end position="130"/>
    </location>
</feature>
<keyword evidence="6" id="KW-0297">G-protein coupled receptor</keyword>
<sequence length="518" mass="57655">MFVGLPVTSFFFVAVLAVLAFCRPVKSNAALIALVLWSVFCNIIHGVDAILWADNTNIHTPVWCDISSRTLLASHIAFAGASLRIALDLEDVSSLRVISEDKYTRRVRRIFSTLLCFLVPMLYVILHLFFQYHRFDIVQNFGCFASVRPSALSFVVMIIPALLLCTISFVASGFTVHRIYHSTPSEFTEHLSSRSSLTFFSFWCRLATTTLITLATLITSIVTIAAQASYAIPQNDSQDTYHRVFPITVVKDSRSAQAAWWGVFTVSLIVFSSSLTEIGKEKICWKWLTDKASRLSRRSPSQDILLPSYRSAASTPATISRTSLSHHQPKPQNVDLVSGWDDMLSSKRPKKSKSPPPPPSPPPQSDRPSGEDKAFTADTLKYLQSSAARSLGILTPEDRSRAPSPYVFPKLIVPDRADEAGSELYHRRPSVPEDATSIISSFYDIPWPMPPPEIPVSPSRYSVIDAAEYPITCSLLEQRKTAPLRIPSRKKYRADVMEQSAQGPNSNTIIQMVPVPTK</sequence>
<accession>A0A284RRM4</accession>
<dbReference type="Proteomes" id="UP000219338">
    <property type="component" value="Unassembled WGS sequence"/>
</dbReference>
<comment type="similarity">
    <text evidence="2">Belongs to the G-protein coupled receptor 4 family.</text>
</comment>
<evidence type="ECO:0000256" key="3">
    <source>
        <dbReference type="ARBA" id="ARBA00022507"/>
    </source>
</evidence>
<comment type="subcellular location">
    <subcellularLocation>
        <location evidence="1">Membrane</location>
        <topology evidence="1">Multi-pass membrane protein</topology>
    </subcellularLocation>
</comment>
<feature type="transmembrane region" description="Helical" evidence="11">
    <location>
        <begin position="6"/>
        <end position="22"/>
    </location>
</feature>
<dbReference type="PANTHER" id="PTHR28097">
    <property type="entry name" value="PHEROMONE A FACTOR RECEPTOR"/>
    <property type="match status" value="1"/>
</dbReference>
<evidence type="ECO:0000256" key="11">
    <source>
        <dbReference type="SAM" id="Phobius"/>
    </source>
</evidence>
<keyword evidence="13" id="KW-1185">Reference proteome</keyword>
<keyword evidence="7 11" id="KW-0472">Membrane</keyword>
<feature type="transmembrane region" description="Helical" evidence="11">
    <location>
        <begin position="197"/>
        <end position="226"/>
    </location>
</feature>
<dbReference type="OMA" id="RVEVEWW"/>
<evidence type="ECO:0000256" key="10">
    <source>
        <dbReference type="SAM" id="MobiDB-lite"/>
    </source>
</evidence>
<evidence type="ECO:0000256" key="6">
    <source>
        <dbReference type="ARBA" id="ARBA00023040"/>
    </source>
</evidence>
<dbReference type="GO" id="GO:0005886">
    <property type="term" value="C:plasma membrane"/>
    <property type="evidence" value="ECO:0007669"/>
    <property type="project" value="TreeGrafter"/>
</dbReference>
<gene>
    <name evidence="12" type="ORF">ARMOST_14825</name>
</gene>
<keyword evidence="8" id="KW-0675">Receptor</keyword>
<evidence type="ECO:0000256" key="4">
    <source>
        <dbReference type="ARBA" id="ARBA00022692"/>
    </source>
</evidence>
<feature type="compositionally biased region" description="Polar residues" evidence="10">
    <location>
        <begin position="317"/>
        <end position="326"/>
    </location>
</feature>
<evidence type="ECO:0008006" key="14">
    <source>
        <dbReference type="Google" id="ProtNLM"/>
    </source>
</evidence>
<protein>
    <recommendedName>
        <fullName evidence="14">STE3-domain-containing protein</fullName>
    </recommendedName>
</protein>
<dbReference type="EMBL" id="FUEG01000014">
    <property type="protein sequence ID" value="SJL11422.1"/>
    <property type="molecule type" value="Genomic_DNA"/>
</dbReference>
<feature type="region of interest" description="Disordered" evidence="10">
    <location>
        <begin position="317"/>
        <end position="373"/>
    </location>
</feature>
<dbReference type="Pfam" id="PF02076">
    <property type="entry name" value="STE3"/>
    <property type="match status" value="1"/>
</dbReference>
<proteinExistence type="inferred from homology"/>
<evidence type="ECO:0000256" key="9">
    <source>
        <dbReference type="ARBA" id="ARBA00023224"/>
    </source>
</evidence>
<keyword evidence="5 11" id="KW-1133">Transmembrane helix</keyword>
<evidence type="ECO:0000256" key="5">
    <source>
        <dbReference type="ARBA" id="ARBA00022989"/>
    </source>
</evidence>
<dbReference type="InterPro" id="IPR001499">
    <property type="entry name" value="GPCR_STE3"/>
</dbReference>
<name>A0A284RRM4_ARMOS</name>
<keyword evidence="4 11" id="KW-0812">Transmembrane</keyword>
<dbReference type="PRINTS" id="PR00899">
    <property type="entry name" value="GPCRSTE3"/>
</dbReference>
<dbReference type="AlphaFoldDB" id="A0A284RRM4"/>
<feature type="transmembrane region" description="Helical" evidence="11">
    <location>
        <begin position="150"/>
        <end position="176"/>
    </location>
</feature>
<evidence type="ECO:0000313" key="12">
    <source>
        <dbReference type="EMBL" id="SJL11422.1"/>
    </source>
</evidence>
<dbReference type="PANTHER" id="PTHR28097:SF1">
    <property type="entry name" value="PHEROMONE A FACTOR RECEPTOR"/>
    <property type="match status" value="1"/>
</dbReference>
<dbReference type="STRING" id="47428.A0A284RRM4"/>